<evidence type="ECO:0000313" key="2">
    <source>
        <dbReference type="Proteomes" id="UP001385389"/>
    </source>
</evidence>
<protein>
    <recommendedName>
        <fullName evidence="3">Acylneuraminate cytidylyltransferase</fullName>
    </recommendedName>
</protein>
<dbReference type="Proteomes" id="UP001385389">
    <property type="component" value="Chromosome"/>
</dbReference>
<proteinExistence type="predicted"/>
<dbReference type="SUPFAM" id="SSF53448">
    <property type="entry name" value="Nucleotide-diphospho-sugar transferases"/>
    <property type="match status" value="1"/>
</dbReference>
<organism evidence="1 2">
    <name type="scientific">Pseudodesulfovibrio methanolicus</name>
    <dbReference type="NCBI Taxonomy" id="3126690"/>
    <lineage>
        <taxon>Bacteria</taxon>
        <taxon>Pseudomonadati</taxon>
        <taxon>Thermodesulfobacteriota</taxon>
        <taxon>Desulfovibrionia</taxon>
        <taxon>Desulfovibrionales</taxon>
        <taxon>Desulfovibrionaceae</taxon>
    </lineage>
</organism>
<keyword evidence="2" id="KW-1185">Reference proteome</keyword>
<evidence type="ECO:0000313" key="1">
    <source>
        <dbReference type="EMBL" id="WWX23233.1"/>
    </source>
</evidence>
<accession>A0ABZ2IYY2</accession>
<dbReference type="Pfam" id="PF02348">
    <property type="entry name" value="CTP_transf_3"/>
    <property type="match status" value="1"/>
</dbReference>
<reference evidence="1 2" key="1">
    <citation type="submission" date="2024-03" db="EMBL/GenBank/DDBJ databases">
        <title>Phenotype and Genome Characterization of a Sulfate-Reducing Bacterium Pseudodesulfovibrio sp. strain 5S69, isolated from Petroleum Reservoir in Tatarstan (Russia).</title>
        <authorList>
            <person name="Bidzhieva S.K."/>
            <person name="Kadnikov V."/>
            <person name="Tourova T.P."/>
            <person name="Samigullina S.R."/>
            <person name="Sokolova D.S."/>
            <person name="Poltaraus A.B."/>
            <person name="Avtukh A.N."/>
            <person name="Tereshina V.M."/>
            <person name="Mardanov A.V."/>
            <person name="Nazina T.N."/>
        </authorList>
    </citation>
    <scope>NUCLEOTIDE SEQUENCE [LARGE SCALE GENOMIC DNA]</scope>
    <source>
        <strain evidence="1 2">5S69</strain>
    </source>
</reference>
<gene>
    <name evidence="1" type="ORF">V8V93_03295</name>
</gene>
<dbReference type="InterPro" id="IPR029044">
    <property type="entry name" value="Nucleotide-diphossugar_trans"/>
</dbReference>
<dbReference type="InterPro" id="IPR050793">
    <property type="entry name" value="CMP-NeuNAc_synthase"/>
</dbReference>
<sequence length="242" mass="27055">MDPTQNAPEGGKAIIYIPARANSSRLPGKALADLGGHPLIAYTVRVAKAIKGVDHVLVDTDSPAIREAALEYGAEVPFLRDRALAGDKTSLDQTVNVFMERVREVFGPVSKKISMLPTSPFRNVADVQELVDALENHLSVETVLATDSDLSTQYFVRDGEVHSLLEVSEYNPLQYHWIKGLGYFHAYYMAGTSPRHLWLYNNFKYHVLTNPVELIDIDTLSDLEVARRVMDANLYDFGMEMQ</sequence>
<dbReference type="Gene3D" id="3.90.550.10">
    <property type="entry name" value="Spore Coat Polysaccharide Biosynthesis Protein SpsA, Chain A"/>
    <property type="match status" value="1"/>
</dbReference>
<dbReference type="InterPro" id="IPR003329">
    <property type="entry name" value="Cytidylyl_trans"/>
</dbReference>
<dbReference type="PANTHER" id="PTHR21485:SF3">
    <property type="entry name" value="N-ACYLNEURAMINATE CYTIDYLYLTRANSFERASE"/>
    <property type="match status" value="1"/>
</dbReference>
<dbReference type="EMBL" id="CP146609">
    <property type="protein sequence ID" value="WWX23233.1"/>
    <property type="molecule type" value="Genomic_DNA"/>
</dbReference>
<evidence type="ECO:0008006" key="3">
    <source>
        <dbReference type="Google" id="ProtNLM"/>
    </source>
</evidence>
<dbReference type="RefSeq" id="WP_338668947.1">
    <property type="nucleotide sequence ID" value="NZ_CP146609.1"/>
</dbReference>
<name>A0ABZ2IYY2_9BACT</name>
<dbReference type="PANTHER" id="PTHR21485">
    <property type="entry name" value="HAD SUPERFAMILY MEMBERS CMAS AND KDSC"/>
    <property type="match status" value="1"/>
</dbReference>